<dbReference type="AlphaFoldDB" id="A0A134A157"/>
<protein>
    <submittedName>
        <fullName evidence="1">Uncharacterized protein</fullName>
    </submittedName>
</protein>
<organism evidence="1 2">
    <name type="scientific">Leptotrichia wadei</name>
    <dbReference type="NCBI Taxonomy" id="157687"/>
    <lineage>
        <taxon>Bacteria</taxon>
        <taxon>Fusobacteriati</taxon>
        <taxon>Fusobacteriota</taxon>
        <taxon>Fusobacteriia</taxon>
        <taxon>Fusobacteriales</taxon>
        <taxon>Leptotrichiaceae</taxon>
        <taxon>Leptotrichia</taxon>
    </lineage>
</organism>
<keyword evidence="2" id="KW-1185">Reference proteome</keyword>
<evidence type="ECO:0000313" key="2">
    <source>
        <dbReference type="Proteomes" id="UP000070483"/>
    </source>
</evidence>
<gene>
    <name evidence="1" type="ORF">HMPREF3180_01786</name>
</gene>
<dbReference type="RefSeq" id="WP_231724346.1">
    <property type="nucleotide sequence ID" value="NZ_KQ960101.1"/>
</dbReference>
<reference evidence="2" key="1">
    <citation type="submission" date="2016-01" db="EMBL/GenBank/DDBJ databases">
        <authorList>
            <person name="Mitreva M."/>
            <person name="Pepin K.H."/>
            <person name="Mihindukulasuriya K.A."/>
            <person name="Fulton R."/>
            <person name="Fronick C."/>
            <person name="O'Laughlin M."/>
            <person name="Miner T."/>
            <person name="Herter B."/>
            <person name="Rosa B.A."/>
            <person name="Cordes M."/>
            <person name="Tomlinson C."/>
            <person name="Wollam A."/>
            <person name="Palsikar V.B."/>
            <person name="Mardis E.R."/>
            <person name="Wilson R.K."/>
        </authorList>
    </citation>
    <scope>NUCLEOTIDE SEQUENCE [LARGE SCALE GENOMIC DNA]</scope>
    <source>
        <strain evidence="2">KA00185</strain>
    </source>
</reference>
<dbReference type="Proteomes" id="UP000070483">
    <property type="component" value="Unassembled WGS sequence"/>
</dbReference>
<comment type="caution">
    <text evidence="1">The sequence shown here is derived from an EMBL/GenBank/DDBJ whole genome shotgun (WGS) entry which is preliminary data.</text>
</comment>
<accession>A0A134A157</accession>
<proteinExistence type="predicted"/>
<name>A0A134A157_9FUSO</name>
<dbReference type="EMBL" id="LSDD01000133">
    <property type="protein sequence ID" value="KXB61416.1"/>
    <property type="molecule type" value="Genomic_DNA"/>
</dbReference>
<dbReference type="PATRIC" id="fig|157687.3.peg.1779"/>
<sequence length="165" mass="19341">MKIAFNVNDNGEIEDFEVDWLGKKVHVSMEEAEIYNKELEKQMSLILGNVKEWDVKIKNSIVKKYLGMANSRLRENKLSVPLEKIIQKLGNSLTKYDVENARNGIITENFFFQNLTIDEIMPYSISQFSVWAYDEVLFNGYMFITDAEIYEKVVFDDLTNIYKKL</sequence>
<dbReference type="STRING" id="157687.HMPREF3180_01786"/>
<evidence type="ECO:0000313" key="1">
    <source>
        <dbReference type="EMBL" id="KXB61416.1"/>
    </source>
</evidence>